<proteinExistence type="predicted"/>
<comment type="caution">
    <text evidence="1">The sequence shown here is derived from an EMBL/GenBank/DDBJ whole genome shotgun (WGS) entry which is preliminary data.</text>
</comment>
<reference evidence="1 2" key="2">
    <citation type="journal article" date="2022" name="Mol. Ecol. Resour.">
        <title>The genomes of chicory, endive, great burdock and yacon provide insights into Asteraceae paleo-polyploidization history and plant inulin production.</title>
        <authorList>
            <person name="Fan W."/>
            <person name="Wang S."/>
            <person name="Wang H."/>
            <person name="Wang A."/>
            <person name="Jiang F."/>
            <person name="Liu H."/>
            <person name="Zhao H."/>
            <person name="Xu D."/>
            <person name="Zhang Y."/>
        </authorList>
    </citation>
    <scope>NUCLEOTIDE SEQUENCE [LARGE SCALE GENOMIC DNA]</scope>
    <source>
        <strain evidence="2">cv. Yunnan</strain>
        <tissue evidence="1">Leaves</tissue>
    </source>
</reference>
<keyword evidence="2" id="KW-1185">Reference proteome</keyword>
<gene>
    <name evidence="1" type="ORF">L1987_75457</name>
</gene>
<name>A0ACB9A5T0_9ASTR</name>
<evidence type="ECO:0000313" key="1">
    <source>
        <dbReference type="EMBL" id="KAI3705223.1"/>
    </source>
</evidence>
<reference evidence="2" key="1">
    <citation type="journal article" date="2022" name="Mol. Ecol. Resour.">
        <title>The genomes of chicory, endive, great burdock and yacon provide insights into Asteraceae palaeo-polyploidization history and plant inulin production.</title>
        <authorList>
            <person name="Fan W."/>
            <person name="Wang S."/>
            <person name="Wang H."/>
            <person name="Wang A."/>
            <person name="Jiang F."/>
            <person name="Liu H."/>
            <person name="Zhao H."/>
            <person name="Xu D."/>
            <person name="Zhang Y."/>
        </authorList>
    </citation>
    <scope>NUCLEOTIDE SEQUENCE [LARGE SCALE GENOMIC DNA]</scope>
    <source>
        <strain evidence="2">cv. Yunnan</strain>
    </source>
</reference>
<dbReference type="EMBL" id="CM042042">
    <property type="protein sequence ID" value="KAI3705223.1"/>
    <property type="molecule type" value="Genomic_DNA"/>
</dbReference>
<dbReference type="Proteomes" id="UP001056120">
    <property type="component" value="Linkage Group LG25"/>
</dbReference>
<sequence length="71" mass="7912">MFYCITRMCTNKSVPSLSVSRFPCQASIHSSIINGGFLTHVPHLFSLSSCLSFLYLTCFTYNPNSIDHSTS</sequence>
<accession>A0ACB9A5T0</accession>
<organism evidence="1 2">
    <name type="scientific">Smallanthus sonchifolius</name>
    <dbReference type="NCBI Taxonomy" id="185202"/>
    <lineage>
        <taxon>Eukaryota</taxon>
        <taxon>Viridiplantae</taxon>
        <taxon>Streptophyta</taxon>
        <taxon>Embryophyta</taxon>
        <taxon>Tracheophyta</taxon>
        <taxon>Spermatophyta</taxon>
        <taxon>Magnoliopsida</taxon>
        <taxon>eudicotyledons</taxon>
        <taxon>Gunneridae</taxon>
        <taxon>Pentapetalae</taxon>
        <taxon>asterids</taxon>
        <taxon>campanulids</taxon>
        <taxon>Asterales</taxon>
        <taxon>Asteraceae</taxon>
        <taxon>Asteroideae</taxon>
        <taxon>Heliantheae alliance</taxon>
        <taxon>Millerieae</taxon>
        <taxon>Smallanthus</taxon>
    </lineage>
</organism>
<evidence type="ECO:0000313" key="2">
    <source>
        <dbReference type="Proteomes" id="UP001056120"/>
    </source>
</evidence>
<protein>
    <submittedName>
        <fullName evidence="1">Uncharacterized protein</fullName>
    </submittedName>
</protein>